<dbReference type="Pfam" id="PF25557">
    <property type="entry name" value="GAUT_1"/>
    <property type="match status" value="1"/>
</dbReference>
<evidence type="ECO:0000313" key="2">
    <source>
        <dbReference type="EMBL" id="EDQ49476.1"/>
    </source>
</evidence>
<feature type="region of interest" description="Disordered" evidence="1">
    <location>
        <begin position="271"/>
        <end position="299"/>
    </location>
</feature>
<dbReference type="AlphaFoldDB" id="A9U4D2"/>
<proteinExistence type="predicted"/>
<feature type="compositionally biased region" description="Polar residues" evidence="1">
    <location>
        <begin position="279"/>
        <end position="295"/>
    </location>
</feature>
<sequence>MYVPSTEEFLSLDLHCAWHITSVFLCMSWLEHGTLPPLTYERESRRWRKESTESALAEPFQEWRVPGFCYWPPINICPRPYFDLGDKDVELRISSRIQPVSVTWCILKCYLRLGSDIGLVNEVVECAGQEPKLPCLNGDQSSVSSRIEEIRRRSALEGIEALLPKEVLDLVNSKPERTGPLNLNIVGHKDRSSSWVQEEGRLSSRKSQSYEANVALYSPRCLRATFRIIEYFFSDIQDAKVASDSGDKNKVGNEEWDGEKTVNGMISQVVEAKDDSKTESNSTDSSKEVGSSVSTWKRDSDTENSDALVRLMRDQLIMARAYANIAQGQGHYDLVRDLKLQIKEHTNVVGDANVDAELPAGYAADSSSQYFRILQCRDFGFESWVWVVWEVVYLCFRSATIAYAVTYSCLS</sequence>
<reference evidence="2" key="1">
    <citation type="journal article" date="2008" name="Science">
        <title>The Physcomitrella genome reveals evolutionary insights into the conquest of land by plants.</title>
        <authorList>
            <person name="Rensing S."/>
            <person name="Lang D."/>
            <person name="Zimmer A."/>
            <person name="Terry A."/>
            <person name="Salamov A."/>
            <person name="Shapiro H."/>
            <person name="Nishiyama T."/>
            <person name="Perroud P.-F."/>
            <person name="Lindquist E."/>
            <person name="Kamisugi Y."/>
            <person name="Tanahashi T."/>
            <person name="Sakakibara K."/>
            <person name="Fujita T."/>
            <person name="Oishi K."/>
            <person name="Shin-I T."/>
            <person name="Kuroki Y."/>
            <person name="Toyoda A."/>
            <person name="Suzuki Y."/>
            <person name="Hashimoto A."/>
            <person name="Yamaguchi K."/>
            <person name="Sugano A."/>
            <person name="Kohara Y."/>
            <person name="Fujiyama A."/>
            <person name="Anterola A."/>
            <person name="Aoki S."/>
            <person name="Ashton N."/>
            <person name="Barbazuk W.B."/>
            <person name="Barker E."/>
            <person name="Bennetzen J."/>
            <person name="Bezanilla M."/>
            <person name="Blankenship R."/>
            <person name="Cho S.H."/>
            <person name="Dutcher S."/>
            <person name="Estelle M."/>
            <person name="Fawcett J.A."/>
            <person name="Gundlach H."/>
            <person name="Hanada K."/>
            <person name="Heyl A."/>
            <person name="Hicks K.A."/>
            <person name="Hugh J."/>
            <person name="Lohr M."/>
            <person name="Mayer K."/>
            <person name="Melkozernov A."/>
            <person name="Murata T."/>
            <person name="Nelson D."/>
            <person name="Pils B."/>
            <person name="Prigge M."/>
            <person name="Reiss B."/>
            <person name="Renner T."/>
            <person name="Rombauts S."/>
            <person name="Rushton P."/>
            <person name="Sanderfoot A."/>
            <person name="Schween G."/>
            <person name="Shiu S.-H."/>
            <person name="Stueber K."/>
            <person name="Theodoulou F.L."/>
            <person name="Tu H."/>
            <person name="Van de Peer Y."/>
            <person name="Verrier P.J."/>
            <person name="Waters E."/>
            <person name="Wood A."/>
            <person name="Yang L."/>
            <person name="Cove D."/>
            <person name="Cuming A."/>
            <person name="Hasebe M."/>
            <person name="Lucas S."/>
            <person name="Mishler D.B."/>
            <person name="Reski R."/>
            <person name="Grigoriev I."/>
            <person name="Quatrano R.S."/>
            <person name="Boore J.L."/>
        </authorList>
    </citation>
    <scope>NUCLEOTIDE SEQUENCE [LARGE SCALE GENOMIC DNA]</scope>
</reference>
<accession>A9U4D2</accession>
<dbReference type="EMBL" id="DS545381">
    <property type="protein sequence ID" value="EDQ49476.1"/>
    <property type="molecule type" value="Genomic_DNA"/>
</dbReference>
<gene>
    <name evidence="2" type="ORF">PHYPADRAFT_101905</name>
</gene>
<organism>
    <name type="scientific">Physcomitrium patens</name>
    <name type="common">Spreading-leaved earth moss</name>
    <name type="synonym">Physcomitrella patens</name>
    <dbReference type="NCBI Taxonomy" id="3218"/>
    <lineage>
        <taxon>Eukaryota</taxon>
        <taxon>Viridiplantae</taxon>
        <taxon>Streptophyta</taxon>
        <taxon>Embryophyta</taxon>
        <taxon>Bryophyta</taxon>
        <taxon>Bryophytina</taxon>
        <taxon>Bryopsida</taxon>
        <taxon>Funariidae</taxon>
        <taxon>Funariales</taxon>
        <taxon>Funariaceae</taxon>
        <taxon>Physcomitrium</taxon>
    </lineage>
</organism>
<name>A9U4D2_PHYPA</name>
<protein>
    <submittedName>
        <fullName evidence="2">Predicted protein</fullName>
    </submittedName>
</protein>
<evidence type="ECO:0000256" key="1">
    <source>
        <dbReference type="SAM" id="MobiDB-lite"/>
    </source>
</evidence>